<feature type="compositionally biased region" description="Low complexity" evidence="1">
    <location>
        <begin position="38"/>
        <end position="48"/>
    </location>
</feature>
<evidence type="ECO:0008006" key="3">
    <source>
        <dbReference type="Google" id="ProtNLM"/>
    </source>
</evidence>
<reference evidence="2" key="1">
    <citation type="submission" date="2024-06" db="EMBL/GenBank/DDBJ databases">
        <authorList>
            <consortium name="consrtm"/>
            <person name="Uemura M."/>
            <person name="Terahara T."/>
        </authorList>
    </citation>
    <scope>NUCLEOTIDE SEQUENCE</scope>
    <source>
        <strain evidence="2">KM77-8</strain>
    </source>
</reference>
<protein>
    <recommendedName>
        <fullName evidence="3">Serine/threonine protein kinase</fullName>
    </recommendedName>
</protein>
<organism evidence="2">
    <name type="scientific">Streptomyces haneummycinicus</name>
    <dbReference type="NCBI Taxonomy" id="3074435"/>
    <lineage>
        <taxon>Bacteria</taxon>
        <taxon>Bacillati</taxon>
        <taxon>Actinomycetota</taxon>
        <taxon>Actinomycetes</taxon>
        <taxon>Kitasatosporales</taxon>
        <taxon>Streptomycetaceae</taxon>
        <taxon>Streptomyces</taxon>
    </lineage>
</organism>
<dbReference type="AlphaFoldDB" id="A0AAT9HWN7"/>
<proteinExistence type="predicted"/>
<dbReference type="EMBL" id="AP035768">
    <property type="protein sequence ID" value="BFO21970.1"/>
    <property type="molecule type" value="Genomic_DNA"/>
</dbReference>
<reference evidence="2" key="2">
    <citation type="submission" date="2024-07" db="EMBL/GenBank/DDBJ databases">
        <title>Streptomyces haneummycinica sp. nov., a new antibiotic-producing actinobacterium isolated from marine sediment.</title>
        <authorList>
            <person name="Uemura M."/>
            <person name="Hamada M."/>
            <person name="Hirano S."/>
            <person name="Kobayashi K."/>
            <person name="Ohshiro T."/>
            <person name="Kobayashi T."/>
            <person name="Terahara T."/>
        </authorList>
    </citation>
    <scope>NUCLEOTIDE SEQUENCE</scope>
    <source>
        <strain evidence="2">KM77-8</strain>
    </source>
</reference>
<gene>
    <name evidence="2" type="ORF">SHKM778_83580</name>
</gene>
<evidence type="ECO:0000256" key="1">
    <source>
        <dbReference type="SAM" id="MobiDB-lite"/>
    </source>
</evidence>
<feature type="region of interest" description="Disordered" evidence="1">
    <location>
        <begin position="15"/>
        <end position="75"/>
    </location>
</feature>
<name>A0AAT9HWN7_9ACTN</name>
<sequence length="75" mass="7486">MALAVAALVITPLVVLGSGGSEDRSDREHTGRTGDQISTPTPTVSVSPASPPPLAERVALPSPSKSPSPGSRGTL</sequence>
<accession>A0AAT9HWN7</accession>
<feature type="compositionally biased region" description="Low complexity" evidence="1">
    <location>
        <begin position="61"/>
        <end position="75"/>
    </location>
</feature>
<evidence type="ECO:0000313" key="2">
    <source>
        <dbReference type="EMBL" id="BFO21970.1"/>
    </source>
</evidence>
<feature type="compositionally biased region" description="Basic and acidic residues" evidence="1">
    <location>
        <begin position="21"/>
        <end position="32"/>
    </location>
</feature>